<dbReference type="Proteomes" id="UP000267251">
    <property type="component" value="Unassembled WGS sequence"/>
</dbReference>
<dbReference type="PROSITE" id="PS00108">
    <property type="entry name" value="PROTEIN_KINASE_ST"/>
    <property type="match status" value="1"/>
</dbReference>
<evidence type="ECO:0000256" key="4">
    <source>
        <dbReference type="RuleBase" id="RU000304"/>
    </source>
</evidence>
<dbReference type="InterPro" id="IPR008271">
    <property type="entry name" value="Ser/Thr_kinase_AS"/>
</dbReference>
<dbReference type="EMBL" id="KZ987904">
    <property type="protein sequence ID" value="RKP14008.1"/>
    <property type="molecule type" value="Genomic_DNA"/>
</dbReference>
<keyword evidence="7" id="KW-1185">Reference proteome</keyword>
<organism evidence="6 7">
    <name type="scientific">Piptocephalis cylindrospora</name>
    <dbReference type="NCBI Taxonomy" id="1907219"/>
    <lineage>
        <taxon>Eukaryota</taxon>
        <taxon>Fungi</taxon>
        <taxon>Fungi incertae sedis</taxon>
        <taxon>Zoopagomycota</taxon>
        <taxon>Zoopagomycotina</taxon>
        <taxon>Zoopagomycetes</taxon>
        <taxon>Zoopagales</taxon>
        <taxon>Piptocephalidaceae</taxon>
        <taxon>Piptocephalis</taxon>
    </lineage>
</organism>
<comment type="similarity">
    <text evidence="4">Belongs to the protein kinase superfamily.</text>
</comment>
<keyword evidence="4" id="KW-0723">Serine/threonine-protein kinase</keyword>
<sequence>LLLVAPLGAGSYGGVYSALDLRTGKQYAVKHVDTTRLTPQQTTMQRQEPTLHSKCLGHTGVLPLHSALDVEDGWCLVLGHAESGDLFDAVTGGSLWRDCRSQVEMEARSRIIFAQVCEAVAHCHSSGVYHRDLKPENILLTWAPPDEEEEEKMDMKKIWLSDFGLATECPLAAERGCGSAYYMAPESNLSTLPPRYPYISSAADVWSLGVLLANLASRRNPWQRAVASDPMYARFLRHRSAALARSLHVSKGLASILARVFSEDPRKRPSILELRDLVLNVSCFS</sequence>
<evidence type="ECO:0000256" key="2">
    <source>
        <dbReference type="ARBA" id="ARBA00022840"/>
    </source>
</evidence>
<evidence type="ECO:0000313" key="6">
    <source>
        <dbReference type="EMBL" id="RKP14008.1"/>
    </source>
</evidence>
<dbReference type="InterPro" id="IPR000719">
    <property type="entry name" value="Prot_kinase_dom"/>
</dbReference>
<evidence type="ECO:0000256" key="1">
    <source>
        <dbReference type="ARBA" id="ARBA00022741"/>
    </source>
</evidence>
<feature type="non-terminal residue" evidence="6">
    <location>
        <position position="285"/>
    </location>
</feature>
<protein>
    <submittedName>
        <fullName evidence="6">Kinase-like domain-containing protein</fullName>
    </submittedName>
</protein>
<dbReference type="GO" id="GO:0035556">
    <property type="term" value="P:intracellular signal transduction"/>
    <property type="evidence" value="ECO:0007669"/>
    <property type="project" value="TreeGrafter"/>
</dbReference>
<feature type="non-terminal residue" evidence="6">
    <location>
        <position position="1"/>
    </location>
</feature>
<dbReference type="GO" id="GO:0004674">
    <property type="term" value="F:protein serine/threonine kinase activity"/>
    <property type="evidence" value="ECO:0007669"/>
    <property type="project" value="UniProtKB-KW"/>
</dbReference>
<gene>
    <name evidence="6" type="ORF">BJ684DRAFT_6781</name>
</gene>
<dbReference type="Pfam" id="PF00069">
    <property type="entry name" value="Pkinase"/>
    <property type="match status" value="1"/>
</dbReference>
<feature type="domain" description="Protein kinase" evidence="5">
    <location>
        <begin position="1"/>
        <end position="279"/>
    </location>
</feature>
<dbReference type="InterPro" id="IPR017441">
    <property type="entry name" value="Protein_kinase_ATP_BS"/>
</dbReference>
<name>A0A4P9Y4U4_9FUNG</name>
<evidence type="ECO:0000259" key="5">
    <source>
        <dbReference type="PROSITE" id="PS50011"/>
    </source>
</evidence>
<dbReference type="SUPFAM" id="SSF56112">
    <property type="entry name" value="Protein kinase-like (PK-like)"/>
    <property type="match status" value="1"/>
</dbReference>
<dbReference type="GO" id="GO:0005524">
    <property type="term" value="F:ATP binding"/>
    <property type="evidence" value="ECO:0007669"/>
    <property type="project" value="UniProtKB-UniRule"/>
</dbReference>
<keyword evidence="1 3" id="KW-0547">Nucleotide-binding</keyword>
<dbReference type="Gene3D" id="1.10.510.10">
    <property type="entry name" value="Transferase(Phosphotransferase) domain 1"/>
    <property type="match status" value="1"/>
</dbReference>
<dbReference type="PANTHER" id="PTHR24346:SF75">
    <property type="entry name" value="AURORA KINASE"/>
    <property type="match status" value="1"/>
</dbReference>
<dbReference type="AlphaFoldDB" id="A0A4P9Y4U4"/>
<keyword evidence="2 3" id="KW-0067">ATP-binding</keyword>
<reference evidence="7" key="1">
    <citation type="journal article" date="2018" name="Nat. Microbiol.">
        <title>Leveraging single-cell genomics to expand the fungal tree of life.</title>
        <authorList>
            <person name="Ahrendt S.R."/>
            <person name="Quandt C.A."/>
            <person name="Ciobanu D."/>
            <person name="Clum A."/>
            <person name="Salamov A."/>
            <person name="Andreopoulos B."/>
            <person name="Cheng J.F."/>
            <person name="Woyke T."/>
            <person name="Pelin A."/>
            <person name="Henrissat B."/>
            <person name="Reynolds N.K."/>
            <person name="Benny G.L."/>
            <person name="Smith M.E."/>
            <person name="James T.Y."/>
            <person name="Grigoriev I.V."/>
        </authorList>
    </citation>
    <scope>NUCLEOTIDE SEQUENCE [LARGE SCALE GENOMIC DNA]</scope>
</reference>
<dbReference type="InterPro" id="IPR011009">
    <property type="entry name" value="Kinase-like_dom_sf"/>
</dbReference>
<dbReference type="OrthoDB" id="541276at2759"/>
<dbReference type="PANTHER" id="PTHR24346">
    <property type="entry name" value="MAP/MICROTUBULE AFFINITY-REGULATING KINASE"/>
    <property type="match status" value="1"/>
</dbReference>
<accession>A0A4P9Y4U4</accession>
<dbReference type="PROSITE" id="PS00107">
    <property type="entry name" value="PROTEIN_KINASE_ATP"/>
    <property type="match status" value="1"/>
</dbReference>
<evidence type="ECO:0000313" key="7">
    <source>
        <dbReference type="Proteomes" id="UP000267251"/>
    </source>
</evidence>
<keyword evidence="6" id="KW-0808">Transferase</keyword>
<dbReference type="SMART" id="SM00220">
    <property type="entry name" value="S_TKc"/>
    <property type="match status" value="1"/>
</dbReference>
<dbReference type="GO" id="GO:0005737">
    <property type="term" value="C:cytoplasm"/>
    <property type="evidence" value="ECO:0007669"/>
    <property type="project" value="TreeGrafter"/>
</dbReference>
<keyword evidence="6" id="KW-0418">Kinase</keyword>
<dbReference type="PROSITE" id="PS50011">
    <property type="entry name" value="PROTEIN_KINASE_DOM"/>
    <property type="match status" value="1"/>
</dbReference>
<evidence type="ECO:0000256" key="3">
    <source>
        <dbReference type="PROSITE-ProRule" id="PRU10141"/>
    </source>
</evidence>
<proteinExistence type="inferred from homology"/>
<feature type="binding site" evidence="3">
    <location>
        <position position="30"/>
    </location>
    <ligand>
        <name>ATP</name>
        <dbReference type="ChEBI" id="CHEBI:30616"/>
    </ligand>
</feature>